<feature type="region of interest" description="Disordered" evidence="1">
    <location>
        <begin position="82"/>
        <end position="123"/>
    </location>
</feature>
<evidence type="ECO:0000313" key="2">
    <source>
        <dbReference type="EMBL" id="TPE62454.1"/>
    </source>
</evidence>
<comment type="caution">
    <text evidence="2">The sequence shown here is derived from an EMBL/GenBank/DDBJ whole genome shotgun (WGS) entry which is preliminary data.</text>
</comment>
<dbReference type="PANTHER" id="PTHR12910:SF2">
    <property type="entry name" value="NADH DEHYDROGENASE [UBIQUINONE] 1 ALPHA SUBCOMPLEX SUBUNIT 12"/>
    <property type="match status" value="1"/>
</dbReference>
<dbReference type="AlphaFoldDB" id="A0A501XQE4"/>
<proteinExistence type="predicted"/>
<dbReference type="Proteomes" id="UP000319897">
    <property type="component" value="Unassembled WGS sequence"/>
</dbReference>
<name>A0A501XQE4_9SPHN</name>
<dbReference type="InterPro" id="IPR007763">
    <property type="entry name" value="NDUFA12"/>
</dbReference>
<sequence length="123" mass="13554">MGFNLFTWWSGKTFGTWLQTLRTGQEVGRDGDGNIYYEGGGKRWVIYATDNDSSRVPPEWHLWLHKTRAEAPSQVPLPVKAWEKPWRPNPTGSAAAELPPGALSAGKARAASPADYNAWTPGS</sequence>
<accession>A0A501XQE4</accession>
<dbReference type="EMBL" id="VFSU01000018">
    <property type="protein sequence ID" value="TPE62454.1"/>
    <property type="molecule type" value="Genomic_DNA"/>
</dbReference>
<keyword evidence="3" id="KW-1185">Reference proteome</keyword>
<gene>
    <name evidence="2" type="ORF">FJQ54_06025</name>
</gene>
<dbReference type="GO" id="GO:0045271">
    <property type="term" value="C:respiratory chain complex I"/>
    <property type="evidence" value="ECO:0007669"/>
    <property type="project" value="InterPro"/>
</dbReference>
<dbReference type="RefSeq" id="WP_140927518.1">
    <property type="nucleotide sequence ID" value="NZ_VFSU01000018.1"/>
</dbReference>
<organism evidence="2 3">
    <name type="scientific">Sandaracinobacter neustonicus</name>
    <dbReference type="NCBI Taxonomy" id="1715348"/>
    <lineage>
        <taxon>Bacteria</taxon>
        <taxon>Pseudomonadati</taxon>
        <taxon>Pseudomonadota</taxon>
        <taxon>Alphaproteobacteria</taxon>
        <taxon>Sphingomonadales</taxon>
        <taxon>Sphingosinicellaceae</taxon>
        <taxon>Sandaracinobacter</taxon>
    </lineage>
</organism>
<dbReference type="NCBIfam" id="NF006040">
    <property type="entry name" value="PRK08183.1"/>
    <property type="match status" value="1"/>
</dbReference>
<dbReference type="Pfam" id="PF05071">
    <property type="entry name" value="NDUFA12"/>
    <property type="match status" value="1"/>
</dbReference>
<reference evidence="2 3" key="1">
    <citation type="submission" date="2019-06" db="EMBL/GenBank/DDBJ databases">
        <authorList>
            <person name="Lee I."/>
            <person name="Jang G.I."/>
            <person name="Hwang C.Y."/>
        </authorList>
    </citation>
    <scope>NUCLEOTIDE SEQUENCE [LARGE SCALE GENOMIC DNA]</scope>
    <source>
        <strain evidence="2 3">PAMC 28131</strain>
    </source>
</reference>
<evidence type="ECO:0000313" key="3">
    <source>
        <dbReference type="Proteomes" id="UP000319897"/>
    </source>
</evidence>
<protein>
    <submittedName>
        <fullName evidence="2">NADH:ubiquinone oxidoreductase subunit NDUFA12</fullName>
    </submittedName>
</protein>
<dbReference type="OrthoDB" id="9795340at2"/>
<keyword evidence="2" id="KW-0830">Ubiquinone</keyword>
<dbReference type="PANTHER" id="PTHR12910">
    <property type="entry name" value="NADH-UBIQUINONE OXIDOREDUCTASE SUBUNIT B17.2"/>
    <property type="match status" value="1"/>
</dbReference>
<evidence type="ECO:0000256" key="1">
    <source>
        <dbReference type="SAM" id="MobiDB-lite"/>
    </source>
</evidence>
<dbReference type="GO" id="GO:0006979">
    <property type="term" value="P:response to oxidative stress"/>
    <property type="evidence" value="ECO:0007669"/>
    <property type="project" value="TreeGrafter"/>
</dbReference>